<feature type="compositionally biased region" description="Low complexity" evidence="1">
    <location>
        <begin position="16"/>
        <end position="25"/>
    </location>
</feature>
<feature type="region of interest" description="Disordered" evidence="1">
    <location>
        <begin position="1"/>
        <end position="39"/>
    </location>
</feature>
<reference evidence="2 3" key="1">
    <citation type="journal article" date="2019" name="Int. J. Syst. Evol. Microbiol.">
        <title>The Global Catalogue of Microorganisms (GCM) 10K type strain sequencing project: providing services to taxonomists for standard genome sequencing and annotation.</title>
        <authorList>
            <consortium name="The Broad Institute Genomics Platform"/>
            <consortium name="The Broad Institute Genome Sequencing Center for Infectious Disease"/>
            <person name="Wu L."/>
            <person name="Ma J."/>
        </authorList>
    </citation>
    <scope>NUCLEOTIDE SEQUENCE [LARGE SCALE GENOMIC DNA]</scope>
    <source>
        <strain evidence="2 3">JCM 4531</strain>
    </source>
</reference>
<gene>
    <name evidence="2" type="ORF">GCM10010310_30210</name>
</gene>
<protein>
    <submittedName>
        <fullName evidence="2">Uncharacterized protein</fullName>
    </submittedName>
</protein>
<accession>A0ABN3SNY5</accession>
<feature type="compositionally biased region" description="Acidic residues" evidence="1">
    <location>
        <begin position="1"/>
        <end position="12"/>
    </location>
</feature>
<proteinExistence type="predicted"/>
<dbReference type="Proteomes" id="UP001499989">
    <property type="component" value="Unassembled WGS sequence"/>
</dbReference>
<organism evidence="2 3">
    <name type="scientific">Streptomyces violaceolatus</name>
    <dbReference type="NCBI Taxonomy" id="67378"/>
    <lineage>
        <taxon>Bacteria</taxon>
        <taxon>Bacillati</taxon>
        <taxon>Actinomycetota</taxon>
        <taxon>Actinomycetes</taxon>
        <taxon>Kitasatosporales</taxon>
        <taxon>Streptomycetaceae</taxon>
        <taxon>Streptomyces</taxon>
        <taxon>Streptomyces violaceoruber group</taxon>
    </lineage>
</organism>
<name>A0ABN3SNY5_9ACTN</name>
<evidence type="ECO:0000256" key="1">
    <source>
        <dbReference type="SAM" id="MobiDB-lite"/>
    </source>
</evidence>
<dbReference type="EMBL" id="BAAASK010000006">
    <property type="protein sequence ID" value="GAA2681683.1"/>
    <property type="molecule type" value="Genomic_DNA"/>
</dbReference>
<keyword evidence="3" id="KW-1185">Reference proteome</keyword>
<evidence type="ECO:0000313" key="2">
    <source>
        <dbReference type="EMBL" id="GAA2681683.1"/>
    </source>
</evidence>
<comment type="caution">
    <text evidence="2">The sequence shown here is derived from an EMBL/GenBank/DDBJ whole genome shotgun (WGS) entry which is preliminary data.</text>
</comment>
<evidence type="ECO:0000313" key="3">
    <source>
        <dbReference type="Proteomes" id="UP001499989"/>
    </source>
</evidence>
<sequence length="39" mass="4078">MDGMDEDCEVSEISEAPEALEAPEASMDESARSFGMPGG</sequence>